<dbReference type="GO" id="GO:0006282">
    <property type="term" value="P:regulation of DNA repair"/>
    <property type="evidence" value="ECO:0007669"/>
    <property type="project" value="UniProtKB-UniRule"/>
</dbReference>
<evidence type="ECO:0000259" key="7">
    <source>
        <dbReference type="Pfam" id="PF13439"/>
    </source>
</evidence>
<evidence type="ECO:0000259" key="8">
    <source>
        <dbReference type="Pfam" id="PF21981"/>
    </source>
</evidence>
<dbReference type="InterPro" id="IPR001296">
    <property type="entry name" value="Glyco_trans_1"/>
</dbReference>
<dbReference type="InterPro" id="IPR036388">
    <property type="entry name" value="WH-like_DNA-bd_sf"/>
</dbReference>
<keyword evidence="11" id="KW-1185">Reference proteome</keyword>
<dbReference type="InterPro" id="IPR028098">
    <property type="entry name" value="Glyco_trans_4-like_N"/>
</dbReference>
<comment type="similarity">
    <text evidence="2 5">Belongs to the RecX family.</text>
</comment>
<evidence type="ECO:0000259" key="6">
    <source>
        <dbReference type="Pfam" id="PF00534"/>
    </source>
</evidence>
<dbReference type="PANTHER" id="PTHR45947">
    <property type="entry name" value="SULFOQUINOVOSYL TRANSFERASE SQD2"/>
    <property type="match status" value="1"/>
</dbReference>
<dbReference type="OrthoDB" id="9802525at2"/>
<dbReference type="AlphaFoldDB" id="A0A318KXQ4"/>
<evidence type="ECO:0000256" key="3">
    <source>
        <dbReference type="ARBA" id="ARBA00018111"/>
    </source>
</evidence>
<comment type="function">
    <text evidence="5">Modulates RecA activity.</text>
</comment>
<gene>
    <name evidence="5" type="primary">recX</name>
    <name evidence="10" type="ORF">DES51_101290</name>
    <name evidence="9" type="ORF">MQE39_01985</name>
</gene>
<dbReference type="InterPro" id="IPR050194">
    <property type="entry name" value="Glycosyltransferase_grp1"/>
</dbReference>
<dbReference type="Proteomes" id="UP001276902">
    <property type="component" value="Unassembled WGS sequence"/>
</dbReference>
<dbReference type="RefSeq" id="WP_022936595.1">
    <property type="nucleotide sequence ID" value="NZ_BAABZA010000001.1"/>
</dbReference>
<evidence type="ECO:0000313" key="11">
    <source>
        <dbReference type="Proteomes" id="UP000247612"/>
    </source>
</evidence>
<comment type="subcellular location">
    <subcellularLocation>
        <location evidence="1 5">Cytoplasm</location>
    </subcellularLocation>
</comment>
<evidence type="ECO:0000256" key="5">
    <source>
        <dbReference type="HAMAP-Rule" id="MF_01114"/>
    </source>
</evidence>
<evidence type="ECO:0000256" key="4">
    <source>
        <dbReference type="ARBA" id="ARBA00022490"/>
    </source>
</evidence>
<dbReference type="HAMAP" id="MF_01114">
    <property type="entry name" value="RecX"/>
    <property type="match status" value="1"/>
</dbReference>
<dbReference type="Gene3D" id="3.40.50.2000">
    <property type="entry name" value="Glycogen Phosphorylase B"/>
    <property type="match status" value="2"/>
</dbReference>
<proteinExistence type="inferred from homology"/>
<accession>A0A318KXQ4</accession>
<dbReference type="STRING" id="1034346.GCA_000313565_00286"/>
<dbReference type="EMBL" id="QJKH01000001">
    <property type="protein sequence ID" value="PXX81678.1"/>
    <property type="molecule type" value="Genomic_DNA"/>
</dbReference>
<dbReference type="InterPro" id="IPR053925">
    <property type="entry name" value="RecX_HTH_3rd"/>
</dbReference>
<organism evidence="10 11">
    <name type="scientific">Dielma fastidiosa</name>
    <dbReference type="NCBI Taxonomy" id="1034346"/>
    <lineage>
        <taxon>Bacteria</taxon>
        <taxon>Bacillati</taxon>
        <taxon>Bacillota</taxon>
        <taxon>Erysipelotrichia</taxon>
        <taxon>Erysipelotrichales</taxon>
        <taxon>Erysipelotrichaceae</taxon>
        <taxon>Dielma</taxon>
    </lineage>
</organism>
<dbReference type="Pfam" id="PF13439">
    <property type="entry name" value="Glyco_transf_4"/>
    <property type="match status" value="1"/>
</dbReference>
<comment type="caution">
    <text evidence="10">The sequence shown here is derived from an EMBL/GenBank/DDBJ whole genome shotgun (WGS) entry which is preliminary data.</text>
</comment>
<name>A0A318KXQ4_9FIRM</name>
<dbReference type="Pfam" id="PF21981">
    <property type="entry name" value="RecX_HTH3"/>
    <property type="match status" value="1"/>
</dbReference>
<feature type="domain" description="Glycosyl transferase family 1" evidence="6">
    <location>
        <begin position="199"/>
        <end position="365"/>
    </location>
</feature>
<evidence type="ECO:0000313" key="10">
    <source>
        <dbReference type="EMBL" id="PXX81678.1"/>
    </source>
</evidence>
<dbReference type="EMBL" id="JALDAW010000008">
    <property type="protein sequence ID" value="MDY5166894.1"/>
    <property type="molecule type" value="Genomic_DNA"/>
</dbReference>
<dbReference type="PANTHER" id="PTHR45947:SF3">
    <property type="entry name" value="SULFOQUINOVOSYL TRANSFERASE SQD2"/>
    <property type="match status" value="1"/>
</dbReference>
<dbReference type="InterPro" id="IPR003783">
    <property type="entry name" value="Regulatory_RecX"/>
</dbReference>
<feature type="domain" description="Glycosyltransferase subfamily 4-like N-terminal" evidence="7">
    <location>
        <begin position="14"/>
        <end position="188"/>
    </location>
</feature>
<keyword evidence="10" id="KW-0808">Transferase</keyword>
<dbReference type="Gene3D" id="1.10.10.10">
    <property type="entry name" value="Winged helix-like DNA-binding domain superfamily/Winged helix DNA-binding domain"/>
    <property type="match status" value="3"/>
</dbReference>
<evidence type="ECO:0000256" key="1">
    <source>
        <dbReference type="ARBA" id="ARBA00004496"/>
    </source>
</evidence>
<evidence type="ECO:0000313" key="9">
    <source>
        <dbReference type="EMBL" id="MDY5166894.1"/>
    </source>
</evidence>
<dbReference type="Proteomes" id="UP000247612">
    <property type="component" value="Unassembled WGS sequence"/>
</dbReference>
<dbReference type="GO" id="GO:0016757">
    <property type="term" value="F:glycosyltransferase activity"/>
    <property type="evidence" value="ECO:0007669"/>
    <property type="project" value="InterPro"/>
</dbReference>
<keyword evidence="4 5" id="KW-0963">Cytoplasm</keyword>
<dbReference type="SUPFAM" id="SSF53756">
    <property type="entry name" value="UDP-Glycosyltransferase/glycogen phosphorylase"/>
    <property type="match status" value="1"/>
</dbReference>
<feature type="domain" description="RecX third three-helical" evidence="8">
    <location>
        <begin position="606"/>
        <end position="650"/>
    </location>
</feature>
<evidence type="ECO:0000256" key="2">
    <source>
        <dbReference type="ARBA" id="ARBA00009695"/>
    </source>
</evidence>
<sequence length="660" mass="74994">MRIGLFSDTYLPDINGVVSSIVTLQKELEKNGHEVFVIANHKGLLHSKREGNVLRLPGFELKWLYGYILSTPYHFSAKDDIKAMNLDLIHVHTEFGIGIFARIVAKDLGIPLVCTYHTMYEDYTHYINKFDIEGIDKVGKKVTASFSKMVVDTCEAVIAPSEKTREALVKYGVTTPIHIIPTGLDLDKFNRERIPAEDIQKLRAQYQLSAEDKVMLYVGRVAHEKSIDVVIRGFVKAAKSNPHYKLMIVGGGPDLEELKDLAASCGIADQVIFTDKQDRDLVPVFYAAMDGFVSASLSETQGMTFIEAAASGLPVFARHDDVLDDLLEDGKSGYFFEEDTFSDKVIEFFALDKETVEMMKHNARRQSAQYDCHTFYTAVLNVYEEAVNSYHKTLDVKRIKTMDDCVLITLLDNKEDEIKVLVSVEDYFAFEIKKDGVIHQSVLEELQLREKVLKAWRLCIRKISTKDRTRKEMYDILVEDGSLDIKQINDMIDKLEDKGYVNDTLYMFNQIEHKQRSLEGKGKIIRDLVKRGLPYESVSEALDTLGDATEKTKAFHYAQKLQLSIKGQSLKMKKQKMKQRLIVQGYSPTLADEVIAQMDFNEEAGEQAALLEKAIQKALKTYSKKYDGQELKNAILRSLIRKGFTSEDVLIAINGMEIFK</sequence>
<reference evidence="9" key="2">
    <citation type="submission" date="2022-03" db="EMBL/GenBank/DDBJ databases">
        <title>First case of bacteraemia caused by Dielma fastidiosa in a patient hospitalised with diverticulitis.</title>
        <authorList>
            <person name="Forman-Ankjaer B."/>
            <person name="Hvid-Jensen F."/>
            <person name="Kobel C.M."/>
            <person name="Greve T."/>
        </authorList>
    </citation>
    <scope>NUCLEOTIDE SEQUENCE</scope>
    <source>
        <strain evidence="9">AUH_DF_2021</strain>
    </source>
</reference>
<dbReference type="Pfam" id="PF00534">
    <property type="entry name" value="Glycos_transf_1"/>
    <property type="match status" value="1"/>
</dbReference>
<reference evidence="10 11" key="1">
    <citation type="submission" date="2018-05" db="EMBL/GenBank/DDBJ databases">
        <title>Genomic Encyclopedia of Type Strains, Phase IV (KMG-IV): sequencing the most valuable type-strain genomes for metagenomic binning, comparative biology and taxonomic classification.</title>
        <authorList>
            <person name="Goeker M."/>
        </authorList>
    </citation>
    <scope>NUCLEOTIDE SEQUENCE [LARGE SCALE GENOMIC DNA]</scope>
    <source>
        <strain evidence="10 11">JC118</strain>
    </source>
</reference>
<dbReference type="GO" id="GO:0005737">
    <property type="term" value="C:cytoplasm"/>
    <property type="evidence" value="ECO:0007669"/>
    <property type="project" value="UniProtKB-SubCell"/>
</dbReference>
<protein>
    <recommendedName>
        <fullName evidence="3 5">Regulatory protein RecX</fullName>
    </recommendedName>
</protein>